<evidence type="ECO:0000259" key="1">
    <source>
        <dbReference type="Pfam" id="PF13503"/>
    </source>
</evidence>
<dbReference type="EMBL" id="LOTN01000029">
    <property type="protein sequence ID" value="KUZ90181.1"/>
    <property type="molecule type" value="Genomic_DNA"/>
</dbReference>
<dbReference type="Pfam" id="PF13503">
    <property type="entry name" value="DUF4123"/>
    <property type="match status" value="1"/>
</dbReference>
<organism evidence="2 3">
    <name type="scientific">Burkholderia ubonensis</name>
    <dbReference type="NCBI Taxonomy" id="101571"/>
    <lineage>
        <taxon>Bacteria</taxon>
        <taxon>Pseudomonadati</taxon>
        <taxon>Pseudomonadota</taxon>
        <taxon>Betaproteobacteria</taxon>
        <taxon>Burkholderiales</taxon>
        <taxon>Burkholderiaceae</taxon>
        <taxon>Burkholderia</taxon>
        <taxon>Burkholderia cepacia complex</taxon>
    </lineage>
</organism>
<dbReference type="InterPro" id="IPR025391">
    <property type="entry name" value="DUF4123"/>
</dbReference>
<proteinExistence type="predicted"/>
<sequence length="330" mass="38129">MLEADRIIPAGDMEAAWEQWRKRLLSQFEAFDASDASGHLYILADARANPDLDKLLARVPKLEWVSLWQGTVVESYTDIAPYLIAIDRIAFDDPRDLQSRLVRRLWKESTGLHMLTWIWSPFPTRILTEHFQSFCRYSTPDKRAFFLHFYDNRILARLRAVWSAEQAQAFLSPCVEIWYRDRELNEIAWRNDADAADGVVDGEQVLTVEQHMALLRLGRADKLAMQLRTMYGAMLDDLTDSVLYRRVSEQLERAARHRVTGDDDLLNYVSKGVVVSPRFDEHPVIRERLVRAMNGEQTYRDALSQIDGDVLREASRMEPGSDVHGVPVHD</sequence>
<protein>
    <recommendedName>
        <fullName evidence="1">DUF4123 domain-containing protein</fullName>
    </recommendedName>
</protein>
<dbReference type="RefSeq" id="WP_059633487.1">
    <property type="nucleotide sequence ID" value="NZ_LOTK01000023.1"/>
</dbReference>
<comment type="caution">
    <text evidence="2">The sequence shown here is derived from an EMBL/GenBank/DDBJ whole genome shotgun (WGS) entry which is preliminary data.</text>
</comment>
<evidence type="ECO:0000313" key="2">
    <source>
        <dbReference type="EMBL" id="KUZ90181.1"/>
    </source>
</evidence>
<accession>A0A102LPU5</accession>
<name>A0A102LPU5_9BURK</name>
<evidence type="ECO:0000313" key="3">
    <source>
        <dbReference type="Proteomes" id="UP000065521"/>
    </source>
</evidence>
<dbReference type="Proteomes" id="UP000065521">
    <property type="component" value="Unassembled WGS sequence"/>
</dbReference>
<gene>
    <name evidence="2" type="ORF">WI38_14940</name>
</gene>
<dbReference type="AlphaFoldDB" id="A0A102LPU5"/>
<feature type="domain" description="DUF4123" evidence="1">
    <location>
        <begin position="40"/>
        <end position="168"/>
    </location>
</feature>
<reference evidence="2 3" key="1">
    <citation type="submission" date="2015-11" db="EMBL/GenBank/DDBJ databases">
        <title>Expanding the genomic diversity of Burkholderia species for the development of highly accurate diagnostics.</title>
        <authorList>
            <person name="Sahl J."/>
            <person name="Keim P."/>
            <person name="Wagner D."/>
        </authorList>
    </citation>
    <scope>NUCLEOTIDE SEQUENCE [LARGE SCALE GENOMIC DNA]</scope>
    <source>
        <strain evidence="2 3">RF32-BP4</strain>
    </source>
</reference>